<evidence type="ECO:0000313" key="2">
    <source>
        <dbReference type="EMBL" id="KAK6162323.1"/>
    </source>
</evidence>
<evidence type="ECO:0008006" key="4">
    <source>
        <dbReference type="Google" id="ProtNLM"/>
    </source>
</evidence>
<dbReference type="EMBL" id="JABTTQ020000002">
    <property type="protein sequence ID" value="KAK6162323.1"/>
    <property type="molecule type" value="Genomic_DNA"/>
</dbReference>
<sequence>MLQSYGSDSNLKAAALVPLRSRLFLDALIDCKMPEPVIKVEGGNWNSGQGELKKQCGESMKKLMSKLIHVLDTLQPAKFHWQWVELRLLLNEQAVNEKIMENDISLIDAIRSLSPHPDKSTASENESNFVQIILTRLLVRPDAAPLFSEAVHLLGKSLEDSMLAQAKWLLRGAEVLYGKKSIRQKVMNIAAELKDLSLKPQYWKPWGWCHADTKAKGEKWKSEGGPLEEGEVVDELTNFNQFGKGFGLLDVEGFIVSQQHLTERALLELILPCVDQGSDDLRSNFASEMIKQMSNIEQQINVVTRGVSKPAATSSPAIGSPANRSGSRKSGKNASPGISRQSTGSADTVPPPPAALRASMALRLQFLIRLLPTISADREPSGRSMRYGLASVILRLLGSRVVHEDARHFVNNPLISSKRNVESLMESSSSATFPCGESLFDCLLLVLHVLLSSHQPSWLKMKSDSKSTECGKSYAAFDRELVESMQNDLDRMELPETIRWRVQTAIPILLPSVRRSISCQPPSKSCLARTYCHECSETKPQILQQEFGTEIDQWTVLEDGAGSGQPSPSSAGVSTSDNVNLKALNWLKGAVRVRRTDLTYIGAIDEDS</sequence>
<name>A0ABR0XTB9_REHGL</name>
<keyword evidence="3" id="KW-1185">Reference proteome</keyword>
<accession>A0ABR0XTB9</accession>
<feature type="compositionally biased region" description="Polar residues" evidence="1">
    <location>
        <begin position="332"/>
        <end position="346"/>
    </location>
</feature>
<dbReference type="Proteomes" id="UP001318860">
    <property type="component" value="Unassembled WGS sequence"/>
</dbReference>
<gene>
    <name evidence="2" type="ORF">DH2020_002164</name>
</gene>
<evidence type="ECO:0000313" key="3">
    <source>
        <dbReference type="Proteomes" id="UP001318860"/>
    </source>
</evidence>
<dbReference type="PANTHER" id="PTHR46567:SF1">
    <property type="entry name" value="MEDIATOR OF RNA POLYMERASE II TRANSCRIPTION SUBUNIT 12"/>
    <property type="match status" value="1"/>
</dbReference>
<dbReference type="PANTHER" id="PTHR46567">
    <property type="entry name" value="MEDIATOR OF RNA POLYMERASE II TRANSCRIPTION SUBUNIT 12"/>
    <property type="match status" value="1"/>
</dbReference>
<evidence type="ECO:0000256" key="1">
    <source>
        <dbReference type="SAM" id="MobiDB-lite"/>
    </source>
</evidence>
<reference evidence="2 3" key="1">
    <citation type="journal article" date="2021" name="Comput. Struct. Biotechnol. J.">
        <title>De novo genome assembly of the potent medicinal plant Rehmannia glutinosa using nanopore technology.</title>
        <authorList>
            <person name="Ma L."/>
            <person name="Dong C."/>
            <person name="Song C."/>
            <person name="Wang X."/>
            <person name="Zheng X."/>
            <person name="Niu Y."/>
            <person name="Chen S."/>
            <person name="Feng W."/>
        </authorList>
    </citation>
    <scope>NUCLEOTIDE SEQUENCE [LARGE SCALE GENOMIC DNA]</scope>
    <source>
        <strain evidence="2">DH-2019</strain>
    </source>
</reference>
<feature type="compositionally biased region" description="Polar residues" evidence="1">
    <location>
        <begin position="311"/>
        <end position="325"/>
    </location>
</feature>
<comment type="caution">
    <text evidence="2">The sequence shown here is derived from an EMBL/GenBank/DDBJ whole genome shotgun (WGS) entry which is preliminary data.</text>
</comment>
<organism evidence="2 3">
    <name type="scientific">Rehmannia glutinosa</name>
    <name type="common">Chinese foxglove</name>
    <dbReference type="NCBI Taxonomy" id="99300"/>
    <lineage>
        <taxon>Eukaryota</taxon>
        <taxon>Viridiplantae</taxon>
        <taxon>Streptophyta</taxon>
        <taxon>Embryophyta</taxon>
        <taxon>Tracheophyta</taxon>
        <taxon>Spermatophyta</taxon>
        <taxon>Magnoliopsida</taxon>
        <taxon>eudicotyledons</taxon>
        <taxon>Gunneridae</taxon>
        <taxon>Pentapetalae</taxon>
        <taxon>asterids</taxon>
        <taxon>lamiids</taxon>
        <taxon>Lamiales</taxon>
        <taxon>Orobanchaceae</taxon>
        <taxon>Rehmannieae</taxon>
        <taxon>Rehmannia</taxon>
    </lineage>
</organism>
<proteinExistence type="predicted"/>
<feature type="region of interest" description="Disordered" evidence="1">
    <location>
        <begin position="307"/>
        <end position="354"/>
    </location>
</feature>
<protein>
    <recommendedName>
        <fullName evidence="4">Mediator of RNA polymerase II transcription subunit 12-like protein</fullName>
    </recommendedName>
</protein>